<evidence type="ECO:0000313" key="2">
    <source>
        <dbReference type="EMBL" id="ROO25907.1"/>
    </source>
</evidence>
<keyword evidence="1" id="KW-1133">Transmembrane helix</keyword>
<evidence type="ECO:0000313" key="3">
    <source>
        <dbReference type="Proteomes" id="UP000285310"/>
    </source>
</evidence>
<accession>A0A423PJY6</accession>
<dbReference type="EMBL" id="AYKG01000042">
    <property type="protein sequence ID" value="ROO25907.1"/>
    <property type="molecule type" value="Genomic_DNA"/>
</dbReference>
<dbReference type="InParanoid" id="A0A423PJY6"/>
<gene>
    <name evidence="2" type="ORF">SAJA_12100</name>
</gene>
<keyword evidence="1" id="KW-0812">Transmembrane</keyword>
<proteinExistence type="predicted"/>
<keyword evidence="3" id="KW-1185">Reference proteome</keyword>
<dbReference type="Proteomes" id="UP000285310">
    <property type="component" value="Unassembled WGS sequence"/>
</dbReference>
<comment type="caution">
    <text evidence="2">The sequence shown here is derived from an EMBL/GenBank/DDBJ whole genome shotgun (WGS) entry which is preliminary data.</text>
</comment>
<name>A0A423PJY6_9GAMM</name>
<evidence type="ECO:0000256" key="1">
    <source>
        <dbReference type="SAM" id="Phobius"/>
    </source>
</evidence>
<feature type="transmembrane region" description="Helical" evidence="1">
    <location>
        <begin position="41"/>
        <end position="64"/>
    </location>
</feature>
<keyword evidence="1" id="KW-0472">Membrane</keyword>
<protein>
    <submittedName>
        <fullName evidence="2">Uncharacterized protein</fullName>
    </submittedName>
</protein>
<organism evidence="2 3">
    <name type="scientific">Salinisphaera japonica YTM-1</name>
    <dbReference type="NCBI Taxonomy" id="1209778"/>
    <lineage>
        <taxon>Bacteria</taxon>
        <taxon>Pseudomonadati</taxon>
        <taxon>Pseudomonadota</taxon>
        <taxon>Gammaproteobacteria</taxon>
        <taxon>Salinisphaerales</taxon>
        <taxon>Salinisphaeraceae</taxon>
        <taxon>Salinisphaera</taxon>
    </lineage>
</organism>
<dbReference type="AlphaFoldDB" id="A0A423PJY6"/>
<feature type="transmembrane region" description="Helical" evidence="1">
    <location>
        <begin position="12"/>
        <end position="35"/>
    </location>
</feature>
<sequence>MTKTLERRTGTIAITLGVVWLVVCLGLAVFGIVSFSVMLALAFRGALVIMGLAALALLLGGFVFGRGGPRSRRGDG</sequence>
<reference evidence="2 3" key="1">
    <citation type="submission" date="2013-10" db="EMBL/GenBank/DDBJ databases">
        <title>Salinisphaera japonica YTM-1 Genome Sequencing.</title>
        <authorList>
            <person name="Lai Q."/>
            <person name="Li C."/>
            <person name="Shao Z."/>
        </authorList>
    </citation>
    <scope>NUCLEOTIDE SEQUENCE [LARGE SCALE GENOMIC DNA]</scope>
    <source>
        <strain evidence="2 3">YTM-1</strain>
    </source>
</reference>
<dbReference type="RefSeq" id="WP_123658897.1">
    <property type="nucleotide sequence ID" value="NZ_AYKG01000042.1"/>
</dbReference>